<evidence type="ECO:0000313" key="2">
    <source>
        <dbReference type="EMBL" id="KAK3278345.1"/>
    </source>
</evidence>
<feature type="region of interest" description="Disordered" evidence="1">
    <location>
        <begin position="511"/>
        <end position="539"/>
    </location>
</feature>
<evidence type="ECO:0000313" key="3">
    <source>
        <dbReference type="Proteomes" id="UP001190700"/>
    </source>
</evidence>
<feature type="compositionally biased region" description="Pro residues" evidence="1">
    <location>
        <begin position="512"/>
        <end position="521"/>
    </location>
</feature>
<feature type="region of interest" description="Disordered" evidence="1">
    <location>
        <begin position="856"/>
        <end position="895"/>
    </location>
</feature>
<comment type="caution">
    <text evidence="2">The sequence shown here is derived from an EMBL/GenBank/DDBJ whole genome shotgun (WGS) entry which is preliminary data.</text>
</comment>
<organism evidence="2 3">
    <name type="scientific">Cymbomonas tetramitiformis</name>
    <dbReference type="NCBI Taxonomy" id="36881"/>
    <lineage>
        <taxon>Eukaryota</taxon>
        <taxon>Viridiplantae</taxon>
        <taxon>Chlorophyta</taxon>
        <taxon>Pyramimonadophyceae</taxon>
        <taxon>Pyramimonadales</taxon>
        <taxon>Pyramimonadaceae</taxon>
        <taxon>Cymbomonas</taxon>
    </lineage>
</organism>
<feature type="compositionally biased region" description="Low complexity" evidence="1">
    <location>
        <begin position="1212"/>
        <end position="1227"/>
    </location>
</feature>
<feature type="compositionally biased region" description="Low complexity" evidence="1">
    <location>
        <begin position="878"/>
        <end position="895"/>
    </location>
</feature>
<accession>A0AAE0LB52</accession>
<protein>
    <submittedName>
        <fullName evidence="2">Uncharacterized protein</fullName>
    </submittedName>
</protein>
<sequence length="1593" mass="166624">MGKSDMDALCLCTTVSGYNSACDYRDWTQGGHMGGDLVSYAVAAYATGCDAGPTTANPTTTPPTTVTPVTLTTTRTYDLESSSNIAASATGAYAFASGSHVVQCNPSGEGDASSGSWTGIHCFPNINDGIEGNDNSWTPGYAYTGTGVSGHYVGIRFASASQVSAFRISRDANGPYKDETTRIGGSYQFEYTTTSQPTYSTYDSEWIALGDPVTRSDAGYYYYVLSSSVEATGIRVKLEYEGNEPCIDELLVLSGGGILTSAPTAVTASPTASPSVSPTAAPSVTATPKYWWDASDYSDHETPLVNKGSAGQTYSLTGSNLVAGATINGRNTVGVQESSSYGLHVSLSGNTIDRPHIFMVYSPRHDLHGGSRIIFREQNNGYNIGCYGSSSDEFRSSASSGAINGAVNGGCLQATVYIIDAYLPPSSTDIGLLSVAGGIGTGPDEYARFSIETDSRTTLSTINVGGTMYGSGHASAINLAELIIYDTAETYNPLTNRAAILQYLLDKWDPPSGAPTSPPTASPTTTVHPTTTPPTTVTPVTLTTTRTYDLESSSNIAASATGAYAFASGSHLAQCDNSGEGDASSGSWTGIHCFPNINDGIEGNDNSWTPGYAYTGTGVSGHYVGIRFASASQVSAFRISRDANGPYKDETTRIGGSYQFEYTTTSQPTYSTYDSEWIALGDPVTRSDAGYYYYVLSSSVEATGIRVKLEYEGNEPCIDELLVLSGGGATTPSPTTSLSTSGGNDVTTANGVFKNLLPESGISSSTHTASWCANQAKGDPECGAWITHCIPKTGDSGDSTNWCMGKSDMDALCLCTTVSGYNSACDYRDWTQGGHMGGDLVSYAVAAYATGCDAGRPTSATTPSPTTPSPTTSPPTTGPTTANPTTTPPTTVTPVTLTTTRTYDLESSSNIAASATGAYAFASGSHLAQCDNSGEGDASSGSWTGIHCFPNINDGIEGNDNSWTPGYAYTGTGVSGHYVGIRFASASQVSAFRISRDANGPYKDETTRIGGSYQFEYTTTSQPTYSTYDSEWIALGDPVTRSDAGYYYYVLSSSVEATGIRVKLEYEGNEPCIDELLVLSGGGATTPSPTTSLSTSGGNDVTTANGVFKNLLPESGISSSTHTASWCANQAKGDPECGAWITHCIPKTGDSGDSTNWCMGKSDMDALCLCTTVSGYNSACDYRDWTQGGHMGGDLVSYAVAAYATGCDAGRPTSATTSPPSTSPPTTGHTGDRYIAYSLFEEYHPTDGSQIWDTTQEVKGVNFNSDSHYLIWGQTTATAFGALEWYYTYTSERGCTVRLFGTNSLTDATAVASSSNLPINWQPVVDSMETRASAMGSYTADNVERSAQYGGESYVYWKLEWVANTAGHGPLYGKVEVKTGSPGSPTHTLTTSTPTTIAQTATTAPTTITPTTTTPTSAPSLGSGCADGSEDVIFVSGEVVGCRGQWTSPGIANGGVLCGAGWGACESASVVEGKGVTSGLCNCGAGMSGTVFYATLQSSNGWHSCEDSGTNDIWGCGCNGPNEEDRDCGVLPFLLDDNWESWIGLITGNEELENMYNTDPNYGGVMPSDIGNNPLANNLPANNLPANNRPNHR</sequence>
<proteinExistence type="predicted"/>
<gene>
    <name evidence="2" type="ORF">CYMTET_13712</name>
</gene>
<reference evidence="2 3" key="1">
    <citation type="journal article" date="2015" name="Genome Biol. Evol.">
        <title>Comparative Genomics of a Bacterivorous Green Alga Reveals Evolutionary Causalities and Consequences of Phago-Mixotrophic Mode of Nutrition.</title>
        <authorList>
            <person name="Burns J.A."/>
            <person name="Paasch A."/>
            <person name="Narechania A."/>
            <person name="Kim E."/>
        </authorList>
    </citation>
    <scope>NUCLEOTIDE SEQUENCE [LARGE SCALE GENOMIC DNA]</scope>
    <source>
        <strain evidence="2 3">PLY_AMNH</strain>
    </source>
</reference>
<evidence type="ECO:0000256" key="1">
    <source>
        <dbReference type="SAM" id="MobiDB-lite"/>
    </source>
</evidence>
<feature type="compositionally biased region" description="Low complexity" evidence="1">
    <location>
        <begin position="522"/>
        <end position="539"/>
    </location>
</feature>
<dbReference type="Proteomes" id="UP001190700">
    <property type="component" value="Unassembled WGS sequence"/>
</dbReference>
<dbReference type="EMBL" id="LGRX02005506">
    <property type="protein sequence ID" value="KAK3278345.1"/>
    <property type="molecule type" value="Genomic_DNA"/>
</dbReference>
<feature type="compositionally biased region" description="Pro residues" evidence="1">
    <location>
        <begin position="865"/>
        <end position="877"/>
    </location>
</feature>
<feature type="region of interest" description="Disordered" evidence="1">
    <location>
        <begin position="1210"/>
        <end position="1229"/>
    </location>
</feature>
<feature type="region of interest" description="Disordered" evidence="1">
    <location>
        <begin position="1567"/>
        <end position="1593"/>
    </location>
</feature>
<name>A0AAE0LB52_9CHLO</name>
<keyword evidence="3" id="KW-1185">Reference proteome</keyword>
<feature type="compositionally biased region" description="Low complexity" evidence="1">
    <location>
        <begin position="1572"/>
        <end position="1593"/>
    </location>
</feature>